<dbReference type="RefSeq" id="WP_281893133.1">
    <property type="nucleotide sequence ID" value="NZ_BSDI01000005.1"/>
</dbReference>
<feature type="coiled-coil region" evidence="1">
    <location>
        <begin position="259"/>
        <end position="293"/>
    </location>
</feature>
<evidence type="ECO:0000313" key="5">
    <source>
        <dbReference type="Proteomes" id="UP001144280"/>
    </source>
</evidence>
<keyword evidence="1" id="KW-0175">Coiled coil</keyword>
<reference evidence="4" key="1">
    <citation type="submission" date="2022-12" db="EMBL/GenBank/DDBJ databases">
        <title>New Phytohabitans aurantiacus sp. RD004123 nov., an actinomycete isolated from soil.</title>
        <authorList>
            <person name="Triningsih D.W."/>
            <person name="Harunari E."/>
            <person name="Igarashi Y."/>
        </authorList>
    </citation>
    <scope>NUCLEOTIDE SEQUENCE</scope>
    <source>
        <strain evidence="4">RD004123</strain>
    </source>
</reference>
<evidence type="ECO:0000313" key="4">
    <source>
        <dbReference type="EMBL" id="GLH96010.1"/>
    </source>
</evidence>
<dbReference type="Pfam" id="PF08044">
    <property type="entry name" value="DUF1707"/>
    <property type="match status" value="4"/>
</dbReference>
<keyword evidence="5" id="KW-1185">Reference proteome</keyword>
<protein>
    <recommendedName>
        <fullName evidence="3">DUF1707 domain-containing protein</fullName>
    </recommendedName>
</protein>
<gene>
    <name evidence="4" type="ORF">Pa4123_12830</name>
</gene>
<proteinExistence type="predicted"/>
<comment type="caution">
    <text evidence="4">The sequence shown here is derived from an EMBL/GenBank/DDBJ whole genome shotgun (WGS) entry which is preliminary data.</text>
</comment>
<name>A0ABQ5QMU2_9ACTN</name>
<feature type="transmembrane region" description="Helical" evidence="2">
    <location>
        <begin position="365"/>
        <end position="386"/>
    </location>
</feature>
<evidence type="ECO:0000259" key="3">
    <source>
        <dbReference type="Pfam" id="PF08044"/>
    </source>
</evidence>
<dbReference type="EMBL" id="BSDI01000005">
    <property type="protein sequence ID" value="GLH96010.1"/>
    <property type="molecule type" value="Genomic_DNA"/>
</dbReference>
<dbReference type="Proteomes" id="UP001144280">
    <property type="component" value="Unassembled WGS sequence"/>
</dbReference>
<dbReference type="PANTHER" id="PTHR40763:SF4">
    <property type="entry name" value="DUF1707 DOMAIN-CONTAINING PROTEIN"/>
    <property type="match status" value="1"/>
</dbReference>
<dbReference type="PANTHER" id="PTHR40763">
    <property type="entry name" value="MEMBRANE PROTEIN-RELATED"/>
    <property type="match status" value="1"/>
</dbReference>
<feature type="domain" description="DUF1707" evidence="3">
    <location>
        <begin position="192"/>
        <end position="243"/>
    </location>
</feature>
<evidence type="ECO:0000256" key="2">
    <source>
        <dbReference type="SAM" id="Phobius"/>
    </source>
</evidence>
<feature type="domain" description="DUF1707" evidence="3">
    <location>
        <begin position="249"/>
        <end position="299"/>
    </location>
</feature>
<keyword evidence="2" id="KW-1133">Transmembrane helix</keyword>
<keyword evidence="2" id="KW-0812">Transmembrane</keyword>
<feature type="domain" description="DUF1707" evidence="3">
    <location>
        <begin position="77"/>
        <end position="128"/>
    </location>
</feature>
<accession>A0ABQ5QMU2</accession>
<sequence length="503" mass="54796">MNLGWSDGGQGGLRATNADREQVVRLLDTALAEGRLDAVAHAGRADAVRAAKTRGDLAKLAADLPDRRGVTDWVDDLRVRGDDRERAAGWLADGAAQGRLAAVEHERRVAALTGVETYGELKHVLHGLSGWPGAEHDDLLAGSDDRAAALAKLAEAVTDGRVAPVEAPALEADIGQARRVTDLSRLLAGIATRASDRERDGTAQELDAAYHDGRLDGAEHAARVGKARSATEDADLAGLVADLHGGTRRLAQADRDEMAARLKTALDEGRLDLAEYEERLRTANAATTVAETEALFADLVDPPKPARRGPLDALFDVVVFNSALMPASRRWWRYLYPKPMWKILTVGTLVAWIYTIFALPAIPLLAAVVVGWFPVIVLLGLTTYLAGKAGKGVEEREDAIARGIQEAVKRSHHGFETVEIDRSDGEVTFKVRLEDEGEGATIPEPVIEEAVRLLWISRLLLATIKFEVGWPEREVYVLKLNRAEWRRLTHRYGPRPYGPLPVD</sequence>
<organism evidence="4 5">
    <name type="scientific">Phytohabitans aurantiacus</name>
    <dbReference type="NCBI Taxonomy" id="3016789"/>
    <lineage>
        <taxon>Bacteria</taxon>
        <taxon>Bacillati</taxon>
        <taxon>Actinomycetota</taxon>
        <taxon>Actinomycetes</taxon>
        <taxon>Micromonosporales</taxon>
        <taxon>Micromonosporaceae</taxon>
    </lineage>
</organism>
<evidence type="ECO:0000256" key="1">
    <source>
        <dbReference type="SAM" id="Coils"/>
    </source>
</evidence>
<feature type="domain" description="DUF1707" evidence="3">
    <location>
        <begin position="13"/>
        <end position="65"/>
    </location>
</feature>
<dbReference type="InterPro" id="IPR012551">
    <property type="entry name" value="DUF1707_SHOCT-like"/>
</dbReference>
<keyword evidence="2" id="KW-0472">Membrane</keyword>